<keyword evidence="4" id="KW-0472">Membrane</keyword>
<dbReference type="Proteomes" id="UP000007845">
    <property type="component" value="Chromosome"/>
</dbReference>
<dbReference type="InterPro" id="IPR034718">
    <property type="entry name" value="RlpA"/>
</dbReference>
<dbReference type="EC" id="4.2.2.-" evidence="4"/>
<evidence type="ECO:0000256" key="5">
    <source>
        <dbReference type="RuleBase" id="RU003495"/>
    </source>
</evidence>
<proteinExistence type="inferred from homology"/>
<dbReference type="InterPro" id="IPR012997">
    <property type="entry name" value="RplA"/>
</dbReference>
<dbReference type="SUPFAM" id="SSF50685">
    <property type="entry name" value="Barwin-like endoglucanases"/>
    <property type="match status" value="1"/>
</dbReference>
<dbReference type="HAMAP" id="MF_02071">
    <property type="entry name" value="RlpA"/>
    <property type="match status" value="1"/>
</dbReference>
<dbReference type="PANTHER" id="PTHR34183:SF1">
    <property type="entry name" value="ENDOLYTIC PEPTIDOGLYCAN TRANSGLYCOSYLASE RLPA"/>
    <property type="match status" value="1"/>
</dbReference>
<dbReference type="eggNOG" id="COG0797">
    <property type="taxonomic scope" value="Bacteria"/>
</dbReference>
<dbReference type="Pfam" id="PF03330">
    <property type="entry name" value="DPBB_1"/>
    <property type="match status" value="1"/>
</dbReference>
<dbReference type="AlphaFoldDB" id="F0JIG3"/>
<feature type="chain" id="PRO_5009991424" description="Probable endolytic peptidoglycan transglycosylase RlpA" evidence="6">
    <location>
        <begin position="18"/>
        <end position="246"/>
    </location>
</feature>
<dbReference type="Gene3D" id="2.40.40.10">
    <property type="entry name" value="RlpA-like domain"/>
    <property type="match status" value="1"/>
</dbReference>
<dbReference type="Pfam" id="PF05036">
    <property type="entry name" value="SPOR"/>
    <property type="match status" value="1"/>
</dbReference>
<reference evidence="8 9" key="1">
    <citation type="journal article" date="2011" name="J. Bacteriol.">
        <title>Genome sequence of the mercury-methylating strain Desulfovibrio desulfuricans ND132.</title>
        <authorList>
            <person name="Brown S.D."/>
            <person name="Gilmour C.C."/>
            <person name="Kucken A.M."/>
            <person name="Wall J.D."/>
            <person name="Elias D.A."/>
            <person name="Brandt C.C."/>
            <person name="Podar M."/>
            <person name="Chertkov O."/>
            <person name="Held B."/>
            <person name="Bruce D.C."/>
            <person name="Detter J.C."/>
            <person name="Tapia R."/>
            <person name="Han C.S."/>
            <person name="Goodwin L.A."/>
            <person name="Cheng J.F."/>
            <person name="Pitluck S."/>
            <person name="Woyke T."/>
            <person name="Mikhailova N."/>
            <person name="Ivanova N.N."/>
            <person name="Han J."/>
            <person name="Lucas S."/>
            <person name="Lapidus A.L."/>
            <person name="Land M.L."/>
            <person name="Hauser L.J."/>
            <person name="Palumbo A.V."/>
        </authorList>
    </citation>
    <scope>NUCLEOTIDE SEQUENCE [LARGE SCALE GENOMIC DNA]</scope>
    <source>
        <strain evidence="8 9">ND132</strain>
    </source>
</reference>
<evidence type="ECO:0000256" key="6">
    <source>
        <dbReference type="SAM" id="SignalP"/>
    </source>
</evidence>
<dbReference type="InterPro" id="IPR036908">
    <property type="entry name" value="RlpA-like_sf"/>
</dbReference>
<comment type="subcellular location">
    <subcellularLocation>
        <location evidence="4">Cell membrane</location>
        <topology evidence="4">Lipid-anchor</topology>
    </subcellularLocation>
</comment>
<feature type="signal peptide" evidence="6">
    <location>
        <begin position="1"/>
        <end position="17"/>
    </location>
</feature>
<evidence type="ECO:0000313" key="8">
    <source>
        <dbReference type="EMBL" id="EGB14215.1"/>
    </source>
</evidence>
<dbReference type="NCBIfam" id="TIGR00413">
    <property type="entry name" value="rlpA"/>
    <property type="match status" value="1"/>
</dbReference>
<feature type="domain" description="SPOR" evidence="7">
    <location>
        <begin position="168"/>
        <end position="246"/>
    </location>
</feature>
<protein>
    <recommendedName>
        <fullName evidence="4">Probable endolytic peptidoglycan transglycosylase RlpA</fullName>
        <ecNumber evidence="4">4.2.2.-</ecNumber>
    </recommendedName>
</protein>
<dbReference type="GO" id="GO:0005886">
    <property type="term" value="C:plasma membrane"/>
    <property type="evidence" value="ECO:0007669"/>
    <property type="project" value="UniProtKB-SubCell"/>
</dbReference>
<keyword evidence="4" id="KW-0564">Palmitate</keyword>
<dbReference type="KEGG" id="ddn:DND132_1002"/>
<keyword evidence="1 6" id="KW-0732">Signal</keyword>
<dbReference type="InterPro" id="IPR007730">
    <property type="entry name" value="SPOR-like_dom"/>
</dbReference>
<dbReference type="Gene3D" id="3.30.70.1070">
    <property type="entry name" value="Sporulation related repeat"/>
    <property type="match status" value="1"/>
</dbReference>
<dbReference type="CDD" id="cd22268">
    <property type="entry name" value="DPBB_RlpA-like"/>
    <property type="match status" value="1"/>
</dbReference>
<comment type="function">
    <text evidence="4">Lytic transglycosylase with a strong preference for naked glycan strands that lack stem peptides.</text>
</comment>
<evidence type="ECO:0000256" key="2">
    <source>
        <dbReference type="ARBA" id="ARBA00023239"/>
    </source>
</evidence>
<dbReference type="OrthoDB" id="9779128at2"/>
<comment type="similarity">
    <text evidence="4 5">Belongs to the RlpA family.</text>
</comment>
<evidence type="ECO:0000256" key="3">
    <source>
        <dbReference type="ARBA" id="ARBA00023316"/>
    </source>
</evidence>
<dbReference type="PANTHER" id="PTHR34183">
    <property type="entry name" value="ENDOLYTIC PEPTIDOGLYCAN TRANSGLYCOSYLASE RLPA"/>
    <property type="match status" value="1"/>
</dbReference>
<dbReference type="EMBL" id="CP003220">
    <property type="protein sequence ID" value="EGB14215.1"/>
    <property type="molecule type" value="Genomic_DNA"/>
</dbReference>
<dbReference type="PROSITE" id="PS51724">
    <property type="entry name" value="SPOR"/>
    <property type="match status" value="1"/>
</dbReference>
<evidence type="ECO:0000259" key="7">
    <source>
        <dbReference type="PROSITE" id="PS51724"/>
    </source>
</evidence>
<dbReference type="RefSeq" id="WP_014321643.1">
    <property type="nucleotide sequence ID" value="NC_016803.1"/>
</dbReference>
<keyword evidence="3 4" id="KW-0961">Cell wall biogenesis/degradation</keyword>
<sequence length="246" mass="26903" precursor="true">MRRCTALFALAILFALAGCGSMNPYPEHVYSTPSTKNGQLDTKTKPYTVLGRTYYPLQSADGYDEIGLASWYGADFHGRKTANGQTYNMYGVSAAHKTLPLGSRVRVTNLENNRSVVLTINDRGPFVNERILDLSYGAAKKLGTVESGVAKVRVTSLTTEIVPTRLAEAPGRLYHVRVGAFAVRENALRVHQRLLGEGYSGASITVVDRDGRVLHIVQAGSFPSRDQAERVMEALKGDFPTCYIIS</sequence>
<dbReference type="GO" id="GO:0042834">
    <property type="term" value="F:peptidoglycan binding"/>
    <property type="evidence" value="ECO:0007669"/>
    <property type="project" value="InterPro"/>
</dbReference>
<keyword evidence="2 4" id="KW-0456">Lyase</keyword>
<dbReference type="GO" id="GO:0008932">
    <property type="term" value="F:lytic endotransglycosylase activity"/>
    <property type="evidence" value="ECO:0007669"/>
    <property type="project" value="UniProtKB-UniRule"/>
</dbReference>
<gene>
    <name evidence="4" type="primary">rlpA</name>
    <name evidence="8" type="ORF">DND132_1002</name>
</gene>
<dbReference type="GO" id="GO:0000270">
    <property type="term" value="P:peptidoglycan metabolic process"/>
    <property type="evidence" value="ECO:0007669"/>
    <property type="project" value="UniProtKB-UniRule"/>
</dbReference>
<organism evidence="8 9">
    <name type="scientific">Pseudodesulfovibrio mercurii</name>
    <dbReference type="NCBI Taxonomy" id="641491"/>
    <lineage>
        <taxon>Bacteria</taxon>
        <taxon>Pseudomonadati</taxon>
        <taxon>Thermodesulfobacteriota</taxon>
        <taxon>Desulfovibrionia</taxon>
        <taxon>Desulfovibrionales</taxon>
        <taxon>Desulfovibrionaceae</taxon>
    </lineage>
</organism>
<dbReference type="SUPFAM" id="SSF110997">
    <property type="entry name" value="Sporulation related repeat"/>
    <property type="match status" value="1"/>
</dbReference>
<dbReference type="HOGENOM" id="CLU_042923_3_4_7"/>
<keyword evidence="4" id="KW-1003">Cell membrane</keyword>
<dbReference type="InterPro" id="IPR009009">
    <property type="entry name" value="RlpA-like_DPBB"/>
</dbReference>
<dbReference type="SMR" id="F0JIG3"/>
<dbReference type="GO" id="GO:0071555">
    <property type="term" value="P:cell wall organization"/>
    <property type="evidence" value="ECO:0007669"/>
    <property type="project" value="UniProtKB-KW"/>
</dbReference>
<accession>F0JIG3</accession>
<evidence type="ECO:0000313" key="9">
    <source>
        <dbReference type="Proteomes" id="UP000007845"/>
    </source>
</evidence>
<evidence type="ECO:0000256" key="1">
    <source>
        <dbReference type="ARBA" id="ARBA00022729"/>
    </source>
</evidence>
<evidence type="ECO:0000256" key="4">
    <source>
        <dbReference type="HAMAP-Rule" id="MF_02071"/>
    </source>
</evidence>
<keyword evidence="4 8" id="KW-0449">Lipoprotein</keyword>
<name>F0JIG3_9BACT</name>
<dbReference type="InterPro" id="IPR036680">
    <property type="entry name" value="SPOR-like_sf"/>
</dbReference>
<dbReference type="PROSITE" id="PS51257">
    <property type="entry name" value="PROKAR_LIPOPROTEIN"/>
    <property type="match status" value="1"/>
</dbReference>
<dbReference type="STRING" id="641491.DND132_1002"/>
<keyword evidence="9" id="KW-1185">Reference proteome</keyword>